<name>A0ACB7HWP3_MANES</name>
<protein>
    <submittedName>
        <fullName evidence="1">Uncharacterized protein</fullName>
    </submittedName>
</protein>
<accession>A0ACB7HWP3</accession>
<evidence type="ECO:0000313" key="1">
    <source>
        <dbReference type="EMBL" id="KAG8656364.1"/>
    </source>
</evidence>
<organism evidence="1 2">
    <name type="scientific">Manihot esculenta</name>
    <name type="common">Cassava</name>
    <name type="synonym">Jatropha manihot</name>
    <dbReference type="NCBI Taxonomy" id="3983"/>
    <lineage>
        <taxon>Eukaryota</taxon>
        <taxon>Viridiplantae</taxon>
        <taxon>Streptophyta</taxon>
        <taxon>Embryophyta</taxon>
        <taxon>Tracheophyta</taxon>
        <taxon>Spermatophyta</taxon>
        <taxon>Magnoliopsida</taxon>
        <taxon>eudicotyledons</taxon>
        <taxon>Gunneridae</taxon>
        <taxon>Pentapetalae</taxon>
        <taxon>rosids</taxon>
        <taxon>fabids</taxon>
        <taxon>Malpighiales</taxon>
        <taxon>Euphorbiaceae</taxon>
        <taxon>Crotonoideae</taxon>
        <taxon>Manihoteae</taxon>
        <taxon>Manihot</taxon>
    </lineage>
</organism>
<sequence>MAQQNIGIIRNLAYPSFGDFRPSVVRSRVNANNFELKPSLVQMNPHLHLSNFIEINNMIEINGVSEDAIRLRHFQFSLRDRAREWLNAFFPGSITTWEQLSQAFIKQYIPPSKTTKLRIELNSFIQRDDESLHEAWERYKELQRKLQHFYNVVSPILRSAIDVAAGGDVMEIIEDEAYTCLDKIVYNNYHCNGERANVKSEAKKPAGMFEIDAMSMINAKFDALARRIDKMTMGMEAKNINAVNDMSYGASFAYDNQSWGQDFSAELLNYLGLSNRSKIRIFSSNFFLHNNTFLRHKIGDHRVPS</sequence>
<comment type="caution">
    <text evidence="1">The sequence shown here is derived from an EMBL/GenBank/DDBJ whole genome shotgun (WGS) entry which is preliminary data.</text>
</comment>
<gene>
    <name evidence="1" type="ORF">MANES_04G126538v8</name>
</gene>
<reference evidence="2" key="1">
    <citation type="journal article" date="2016" name="Nat. Biotechnol.">
        <title>Sequencing wild and cultivated cassava and related species reveals extensive interspecific hybridization and genetic diversity.</title>
        <authorList>
            <person name="Bredeson J.V."/>
            <person name="Lyons J.B."/>
            <person name="Prochnik S.E."/>
            <person name="Wu G.A."/>
            <person name="Ha C.M."/>
            <person name="Edsinger-Gonzales E."/>
            <person name="Grimwood J."/>
            <person name="Schmutz J."/>
            <person name="Rabbi I.Y."/>
            <person name="Egesi C."/>
            <person name="Nauluvula P."/>
            <person name="Lebot V."/>
            <person name="Ndunguru J."/>
            <person name="Mkamilo G."/>
            <person name="Bart R.S."/>
            <person name="Setter T.L."/>
            <person name="Gleadow R.M."/>
            <person name="Kulakow P."/>
            <person name="Ferguson M.E."/>
            <person name="Rounsley S."/>
            <person name="Rokhsar D.S."/>
        </authorList>
    </citation>
    <scope>NUCLEOTIDE SEQUENCE [LARGE SCALE GENOMIC DNA]</scope>
    <source>
        <strain evidence="2">cv. AM560-2</strain>
    </source>
</reference>
<evidence type="ECO:0000313" key="2">
    <source>
        <dbReference type="Proteomes" id="UP000091857"/>
    </source>
</evidence>
<keyword evidence="2" id="KW-1185">Reference proteome</keyword>
<dbReference type="EMBL" id="CM004390">
    <property type="protein sequence ID" value="KAG8656364.1"/>
    <property type="molecule type" value="Genomic_DNA"/>
</dbReference>
<proteinExistence type="predicted"/>
<dbReference type="Proteomes" id="UP000091857">
    <property type="component" value="Chromosome 4"/>
</dbReference>